<name>L0DSB3_SINAD</name>
<evidence type="ECO:0000313" key="2">
    <source>
        <dbReference type="EMBL" id="AGA31296.1"/>
    </source>
</evidence>
<feature type="region of interest" description="Disordered" evidence="1">
    <location>
        <begin position="14"/>
        <end position="73"/>
    </location>
</feature>
<dbReference type="EMBL" id="CP003364">
    <property type="protein sequence ID" value="AGA31296.1"/>
    <property type="molecule type" value="Genomic_DNA"/>
</dbReference>
<feature type="compositionally biased region" description="Polar residues" evidence="1">
    <location>
        <begin position="15"/>
        <end position="31"/>
    </location>
</feature>
<evidence type="ECO:0000256" key="1">
    <source>
        <dbReference type="SAM" id="MobiDB-lite"/>
    </source>
</evidence>
<dbReference type="HOGENOM" id="CLU_2702812_0_0_0"/>
<protein>
    <submittedName>
        <fullName evidence="2">Uncharacterized protein</fullName>
    </submittedName>
</protein>
<gene>
    <name evidence="2" type="ordered locus">Sinac_7252</name>
</gene>
<proteinExistence type="predicted"/>
<accession>L0DSB3</accession>
<dbReference type="AlphaFoldDB" id="L0DSB3"/>
<feature type="compositionally biased region" description="Basic and acidic residues" evidence="1">
    <location>
        <begin position="33"/>
        <end position="53"/>
    </location>
</feature>
<dbReference type="Proteomes" id="UP000010798">
    <property type="component" value="Chromosome"/>
</dbReference>
<dbReference type="KEGG" id="saci:Sinac_7252"/>
<organism evidence="2 3">
    <name type="scientific">Singulisphaera acidiphila (strain ATCC BAA-1392 / DSM 18658 / VKM B-2454 / MOB10)</name>
    <dbReference type="NCBI Taxonomy" id="886293"/>
    <lineage>
        <taxon>Bacteria</taxon>
        <taxon>Pseudomonadati</taxon>
        <taxon>Planctomycetota</taxon>
        <taxon>Planctomycetia</taxon>
        <taxon>Isosphaerales</taxon>
        <taxon>Isosphaeraceae</taxon>
        <taxon>Singulisphaera</taxon>
    </lineage>
</organism>
<sequence length="73" mass="8563">MAYILAIHSSRRWRASQTLVAQEDQQAPQRQKNNREDQIPHSNGEKDRRRPYNDHQCPSAEAGHFGYSSLSWR</sequence>
<keyword evidence="3" id="KW-1185">Reference proteome</keyword>
<evidence type="ECO:0000313" key="3">
    <source>
        <dbReference type="Proteomes" id="UP000010798"/>
    </source>
</evidence>
<reference evidence="2 3" key="1">
    <citation type="submission" date="2012-02" db="EMBL/GenBank/DDBJ databases">
        <title>Complete sequence of chromosome of Singulisphaera acidiphila DSM 18658.</title>
        <authorList>
            <consortium name="US DOE Joint Genome Institute (JGI-PGF)"/>
            <person name="Lucas S."/>
            <person name="Copeland A."/>
            <person name="Lapidus A."/>
            <person name="Glavina del Rio T."/>
            <person name="Dalin E."/>
            <person name="Tice H."/>
            <person name="Bruce D."/>
            <person name="Goodwin L."/>
            <person name="Pitluck S."/>
            <person name="Peters L."/>
            <person name="Ovchinnikova G."/>
            <person name="Chertkov O."/>
            <person name="Kyrpides N."/>
            <person name="Mavromatis K."/>
            <person name="Ivanova N."/>
            <person name="Brettin T."/>
            <person name="Detter J.C."/>
            <person name="Han C."/>
            <person name="Larimer F."/>
            <person name="Land M."/>
            <person name="Hauser L."/>
            <person name="Markowitz V."/>
            <person name="Cheng J.-F."/>
            <person name="Hugenholtz P."/>
            <person name="Woyke T."/>
            <person name="Wu D."/>
            <person name="Tindall B."/>
            <person name="Pomrenke H."/>
            <person name="Brambilla E."/>
            <person name="Klenk H.-P."/>
            <person name="Eisen J.A."/>
        </authorList>
    </citation>
    <scope>NUCLEOTIDE SEQUENCE [LARGE SCALE GENOMIC DNA]</scope>
    <source>
        <strain evidence="3">ATCC BAA-1392 / DSM 18658 / VKM B-2454 / MOB10</strain>
    </source>
</reference>